<accession>A0ABV6L4Y5</accession>
<protein>
    <submittedName>
        <fullName evidence="1">Uncharacterized protein</fullName>
    </submittedName>
</protein>
<organism evidence="1 2">
    <name type="scientific">Mucilaginibacter angelicae</name>
    <dbReference type="NCBI Taxonomy" id="869718"/>
    <lineage>
        <taxon>Bacteria</taxon>
        <taxon>Pseudomonadati</taxon>
        <taxon>Bacteroidota</taxon>
        <taxon>Sphingobacteriia</taxon>
        <taxon>Sphingobacteriales</taxon>
        <taxon>Sphingobacteriaceae</taxon>
        <taxon>Mucilaginibacter</taxon>
    </lineage>
</organism>
<comment type="caution">
    <text evidence="1">The sequence shown here is derived from an EMBL/GenBank/DDBJ whole genome shotgun (WGS) entry which is preliminary data.</text>
</comment>
<dbReference type="Proteomes" id="UP001589828">
    <property type="component" value="Unassembled WGS sequence"/>
</dbReference>
<gene>
    <name evidence="1" type="ORF">ACFFGT_09990</name>
</gene>
<evidence type="ECO:0000313" key="1">
    <source>
        <dbReference type="EMBL" id="MFC0514534.1"/>
    </source>
</evidence>
<dbReference type="RefSeq" id="WP_121230637.1">
    <property type="nucleotide sequence ID" value="NZ_JBHLTS010000021.1"/>
</dbReference>
<dbReference type="EMBL" id="JBHLTS010000021">
    <property type="protein sequence ID" value="MFC0514534.1"/>
    <property type="molecule type" value="Genomic_DNA"/>
</dbReference>
<sequence length="98" mass="11102">MIDYLMDDNDDLLIVNGDFVRGESNQQQQRKLLLAEKGEYRQAPLATVGTFQFLNDEGSIAGEDLLREIRLRFSQDGVAIQGMGFENGFLNIRGDYVK</sequence>
<reference evidence="1 2" key="1">
    <citation type="submission" date="2024-09" db="EMBL/GenBank/DDBJ databases">
        <authorList>
            <person name="Sun Q."/>
            <person name="Mori K."/>
        </authorList>
    </citation>
    <scope>NUCLEOTIDE SEQUENCE [LARGE SCALE GENOMIC DNA]</scope>
    <source>
        <strain evidence="1 2">NCAIM B.02415</strain>
    </source>
</reference>
<proteinExistence type="predicted"/>
<evidence type="ECO:0000313" key="2">
    <source>
        <dbReference type="Proteomes" id="UP001589828"/>
    </source>
</evidence>
<name>A0ABV6L4Y5_9SPHI</name>
<dbReference type="GeneID" id="91139264"/>
<keyword evidence="2" id="KW-1185">Reference proteome</keyword>